<evidence type="ECO:0000256" key="1">
    <source>
        <dbReference type="SAM" id="Phobius"/>
    </source>
</evidence>
<keyword evidence="1" id="KW-0812">Transmembrane</keyword>
<evidence type="ECO:0000313" key="2">
    <source>
        <dbReference type="Proteomes" id="UP000887565"/>
    </source>
</evidence>
<organism evidence="2 3">
    <name type="scientific">Romanomermis culicivorax</name>
    <name type="common">Nematode worm</name>
    <dbReference type="NCBI Taxonomy" id="13658"/>
    <lineage>
        <taxon>Eukaryota</taxon>
        <taxon>Metazoa</taxon>
        <taxon>Ecdysozoa</taxon>
        <taxon>Nematoda</taxon>
        <taxon>Enoplea</taxon>
        <taxon>Dorylaimia</taxon>
        <taxon>Mermithida</taxon>
        <taxon>Mermithoidea</taxon>
        <taxon>Mermithidae</taxon>
        <taxon>Romanomermis</taxon>
    </lineage>
</organism>
<accession>A0A915HZF3</accession>
<keyword evidence="2" id="KW-1185">Reference proteome</keyword>
<sequence>MPANAVAIVSTKWKLGSMLLIGNQRLTNGSIETRCIKLIVLLVALIMHFSMLDAGENDELAIQLQL</sequence>
<feature type="transmembrane region" description="Helical" evidence="1">
    <location>
        <begin position="35"/>
        <end position="52"/>
    </location>
</feature>
<dbReference type="WBParaSite" id="nRc.2.0.1.t07265-RA">
    <property type="protein sequence ID" value="nRc.2.0.1.t07265-RA"/>
    <property type="gene ID" value="nRc.2.0.1.g07265"/>
</dbReference>
<protein>
    <submittedName>
        <fullName evidence="3">Uncharacterized protein</fullName>
    </submittedName>
</protein>
<reference evidence="3" key="1">
    <citation type="submission" date="2022-11" db="UniProtKB">
        <authorList>
            <consortium name="WormBaseParasite"/>
        </authorList>
    </citation>
    <scope>IDENTIFICATION</scope>
</reference>
<dbReference type="Proteomes" id="UP000887565">
    <property type="component" value="Unplaced"/>
</dbReference>
<dbReference type="AlphaFoldDB" id="A0A915HZF3"/>
<proteinExistence type="predicted"/>
<keyword evidence="1" id="KW-1133">Transmembrane helix</keyword>
<keyword evidence="1" id="KW-0472">Membrane</keyword>
<name>A0A915HZF3_ROMCU</name>
<evidence type="ECO:0000313" key="3">
    <source>
        <dbReference type="WBParaSite" id="nRc.2.0.1.t07265-RA"/>
    </source>
</evidence>